<keyword evidence="5" id="KW-0813">Transport</keyword>
<evidence type="ECO:0000313" key="19">
    <source>
        <dbReference type="RefSeq" id="XP_015520839.1"/>
    </source>
</evidence>
<evidence type="ECO:0000256" key="11">
    <source>
        <dbReference type="ARBA" id="ARBA00022989"/>
    </source>
</evidence>
<keyword evidence="18" id="KW-1185">Reference proteome</keyword>
<comment type="function">
    <text evidence="1">Accessory subunit of the mitochondrial membrane respiratory chain NADH dehydrogenase (Complex I), that is believed not to be involved in catalysis. Complex I functions in the transfer of electrons from NADH to the respiratory chain. The immediate electron acceptor for the enzyme is believed to be ubiquinone.</text>
</comment>
<evidence type="ECO:0000256" key="16">
    <source>
        <dbReference type="ARBA" id="ARBA00046528"/>
    </source>
</evidence>
<proteinExistence type="inferred from homology"/>
<dbReference type="OrthoDB" id="5917019at2759"/>
<evidence type="ECO:0000256" key="10">
    <source>
        <dbReference type="ARBA" id="ARBA00022982"/>
    </source>
</evidence>
<evidence type="ECO:0000256" key="5">
    <source>
        <dbReference type="ARBA" id="ARBA00022448"/>
    </source>
</evidence>
<organism evidence="19">
    <name type="scientific">Neodiprion lecontei</name>
    <name type="common">Redheaded pine sawfly</name>
    <dbReference type="NCBI Taxonomy" id="441921"/>
    <lineage>
        <taxon>Eukaryota</taxon>
        <taxon>Metazoa</taxon>
        <taxon>Ecdysozoa</taxon>
        <taxon>Arthropoda</taxon>
        <taxon>Hexapoda</taxon>
        <taxon>Insecta</taxon>
        <taxon>Pterygota</taxon>
        <taxon>Neoptera</taxon>
        <taxon>Endopterygota</taxon>
        <taxon>Hymenoptera</taxon>
        <taxon>Tenthredinoidea</taxon>
        <taxon>Diprionidae</taxon>
        <taxon>Diprioninae</taxon>
        <taxon>Neodiprion</taxon>
    </lineage>
</organism>
<evidence type="ECO:0000256" key="7">
    <source>
        <dbReference type="ARBA" id="ARBA00022692"/>
    </source>
</evidence>
<keyword evidence="11 17" id="KW-1133">Transmembrane helix</keyword>
<evidence type="ECO:0000256" key="8">
    <source>
        <dbReference type="ARBA" id="ARBA00022792"/>
    </source>
</evidence>
<feature type="transmembrane region" description="Helical" evidence="17">
    <location>
        <begin position="69"/>
        <end position="88"/>
    </location>
</feature>
<gene>
    <name evidence="19" type="primary">LOC107225045</name>
</gene>
<dbReference type="Proteomes" id="UP000829291">
    <property type="component" value="Chromosome 4"/>
</dbReference>
<dbReference type="CTD" id="42282"/>
<dbReference type="InParanoid" id="A0A6J0C355"/>
<evidence type="ECO:0000256" key="4">
    <source>
        <dbReference type="ARBA" id="ARBA00018632"/>
    </source>
</evidence>
<keyword evidence="7 17" id="KW-0812">Transmembrane</keyword>
<sequence length="141" mass="16017">MAGVVRLQGLQRLRNALTGVTSRRSINSSSKKCEAKSQTQCAEPPKENWVSYGFDRNSKTIDRNVMKQTLFVTVTLCLVIGGFGWSYLPDPLLKDWAQREAYLLLRYREENGLPLIDRNFIDPAKIKLPSDEELGDTEIII</sequence>
<comment type="subcellular location">
    <subcellularLocation>
        <location evidence="2">Mitochondrion inner membrane</location>
        <topology evidence="2">Single-pass membrane protein</topology>
    </subcellularLocation>
</comment>
<keyword evidence="10" id="KW-0249">Electron transport</keyword>
<evidence type="ECO:0000256" key="6">
    <source>
        <dbReference type="ARBA" id="ARBA00022660"/>
    </source>
</evidence>
<evidence type="ECO:0000256" key="17">
    <source>
        <dbReference type="SAM" id="Phobius"/>
    </source>
</evidence>
<evidence type="ECO:0000256" key="1">
    <source>
        <dbReference type="ARBA" id="ARBA00003195"/>
    </source>
</evidence>
<keyword evidence="8" id="KW-0999">Mitochondrion inner membrane</keyword>
<name>A0A6J0C355_NEOLC</name>
<dbReference type="RefSeq" id="XP_015520839.1">
    <property type="nucleotide sequence ID" value="XM_015665353.2"/>
</dbReference>
<evidence type="ECO:0000256" key="15">
    <source>
        <dbReference type="ARBA" id="ARBA00031387"/>
    </source>
</evidence>
<accession>A0A6J0C355</accession>
<keyword evidence="6" id="KW-0679">Respiratory chain</keyword>
<evidence type="ECO:0000256" key="9">
    <source>
        <dbReference type="ARBA" id="ARBA00022946"/>
    </source>
</evidence>
<evidence type="ECO:0000313" key="18">
    <source>
        <dbReference type="Proteomes" id="UP000829291"/>
    </source>
</evidence>
<dbReference type="GO" id="GO:0005743">
    <property type="term" value="C:mitochondrial inner membrane"/>
    <property type="evidence" value="ECO:0007669"/>
    <property type="project" value="UniProtKB-SubCell"/>
</dbReference>
<evidence type="ECO:0000256" key="14">
    <source>
        <dbReference type="ARBA" id="ARBA00030753"/>
    </source>
</evidence>
<dbReference type="AlphaFoldDB" id="A0A6J0C355"/>
<dbReference type="InterPro" id="IPR019329">
    <property type="entry name" value="NADH_UbQ_OxRdtase_ESSS_su"/>
</dbReference>
<keyword evidence="9" id="KW-0809">Transit peptide</keyword>
<keyword evidence="12" id="KW-0496">Mitochondrion</keyword>
<protein>
    <recommendedName>
        <fullName evidence="4">NADH dehydrogenase [ubiquinone] 1 beta subcomplex subunit 11, mitochondrial</fullName>
    </recommendedName>
    <alternativeName>
        <fullName evidence="15">Complex I-ESSS</fullName>
    </alternativeName>
    <alternativeName>
        <fullName evidence="14">NADH-ubiquinone oxidoreductase ESSS subunit</fullName>
    </alternativeName>
</protein>
<dbReference type="PANTHER" id="PTHR13327:SF0">
    <property type="entry name" value="NADH DEHYDROGENASE [UBIQUINONE] 1 BETA SUBCOMPLEX SUBUNIT 11, MITOCHONDRIAL"/>
    <property type="match status" value="1"/>
</dbReference>
<reference evidence="19" key="1">
    <citation type="submission" date="2025-08" db="UniProtKB">
        <authorList>
            <consortium name="RefSeq"/>
        </authorList>
    </citation>
    <scope>IDENTIFICATION</scope>
    <source>
        <tissue evidence="19">Thorax and Abdomen</tissue>
    </source>
</reference>
<dbReference type="Pfam" id="PF10183">
    <property type="entry name" value="ESSS"/>
    <property type="match status" value="1"/>
</dbReference>
<dbReference type="FunCoup" id="A0A6J0C355">
    <property type="interactions" value="420"/>
</dbReference>
<evidence type="ECO:0000256" key="2">
    <source>
        <dbReference type="ARBA" id="ARBA00004434"/>
    </source>
</evidence>
<keyword evidence="13 17" id="KW-0472">Membrane</keyword>
<comment type="similarity">
    <text evidence="3">Belongs to the complex I NDUFB11 subunit family.</text>
</comment>
<dbReference type="KEGG" id="nlo:107225045"/>
<comment type="subunit">
    <text evidence="16">Complex I is composed of 45 different subunits. Interacts with BCAP31.</text>
</comment>
<evidence type="ECO:0000256" key="12">
    <source>
        <dbReference type="ARBA" id="ARBA00023128"/>
    </source>
</evidence>
<evidence type="ECO:0000256" key="3">
    <source>
        <dbReference type="ARBA" id="ARBA00008915"/>
    </source>
</evidence>
<dbReference type="PANTHER" id="PTHR13327">
    <property type="entry name" value="NADH-UBIQUINONE OXIDOREDUCTASE ESSS SUBUNIT, MITOCHONDRIAL PRECURSOR"/>
    <property type="match status" value="1"/>
</dbReference>
<dbReference type="GeneID" id="107225045"/>
<evidence type="ECO:0000256" key="13">
    <source>
        <dbReference type="ARBA" id="ARBA00023136"/>
    </source>
</evidence>